<dbReference type="Proteomes" id="UP000502248">
    <property type="component" value="Chromosome"/>
</dbReference>
<dbReference type="AlphaFoldDB" id="A0A7Z2ZN40"/>
<evidence type="ECO:0000313" key="5">
    <source>
        <dbReference type="Proteomes" id="UP000502248"/>
    </source>
</evidence>
<feature type="domain" description="HTH tetR-type" evidence="3">
    <location>
        <begin position="13"/>
        <end position="74"/>
    </location>
</feature>
<protein>
    <submittedName>
        <fullName evidence="4">TetR family transcriptional regulator</fullName>
    </submittedName>
</protein>
<dbReference type="InterPro" id="IPR001647">
    <property type="entry name" value="HTH_TetR"/>
</dbReference>
<dbReference type="SUPFAM" id="SSF46689">
    <property type="entry name" value="Homeodomain-like"/>
    <property type="match status" value="1"/>
</dbReference>
<evidence type="ECO:0000256" key="2">
    <source>
        <dbReference type="PROSITE-ProRule" id="PRU00335"/>
    </source>
</evidence>
<dbReference type="GO" id="GO:0003677">
    <property type="term" value="F:DNA binding"/>
    <property type="evidence" value="ECO:0007669"/>
    <property type="project" value="UniProtKB-UniRule"/>
</dbReference>
<keyword evidence="1 2" id="KW-0238">DNA-binding</keyword>
<dbReference type="PANTHER" id="PTHR43479:SF7">
    <property type="entry name" value="TETR-FAMILY TRANSCRIPTIONAL REGULATOR"/>
    <property type="match status" value="1"/>
</dbReference>
<dbReference type="EMBL" id="CP051680">
    <property type="protein sequence ID" value="QJD85460.1"/>
    <property type="molecule type" value="Genomic_DNA"/>
</dbReference>
<name>A0A7Z2ZN40_9BACL</name>
<organism evidence="4 5">
    <name type="scientific">Cohnella herbarum</name>
    <dbReference type="NCBI Taxonomy" id="2728023"/>
    <lineage>
        <taxon>Bacteria</taxon>
        <taxon>Bacillati</taxon>
        <taxon>Bacillota</taxon>
        <taxon>Bacilli</taxon>
        <taxon>Bacillales</taxon>
        <taxon>Paenibacillaceae</taxon>
        <taxon>Cohnella</taxon>
    </lineage>
</organism>
<accession>A0A7Z2ZN40</accession>
<reference evidence="4 5" key="1">
    <citation type="submission" date="2020-04" db="EMBL/GenBank/DDBJ databases">
        <title>Genome sequencing of novel species.</title>
        <authorList>
            <person name="Heo J."/>
            <person name="Kim S.-J."/>
            <person name="Kim J.-S."/>
            <person name="Hong S.-B."/>
            <person name="Kwon S.-W."/>
        </authorList>
    </citation>
    <scope>NUCLEOTIDE SEQUENCE [LARGE SCALE GENOMIC DNA]</scope>
    <source>
        <strain evidence="4 5">MFER-1</strain>
    </source>
</reference>
<evidence type="ECO:0000313" key="4">
    <source>
        <dbReference type="EMBL" id="QJD85460.1"/>
    </source>
</evidence>
<proteinExistence type="predicted"/>
<dbReference type="PROSITE" id="PS50977">
    <property type="entry name" value="HTH_TETR_2"/>
    <property type="match status" value="1"/>
</dbReference>
<feature type="DNA-binding region" description="H-T-H motif" evidence="2">
    <location>
        <begin position="37"/>
        <end position="56"/>
    </location>
</feature>
<sequence>MLTLSLRQERKKTQSLHALKEAFVQLILESKEAAAITVSEIADRADFNRSTFYFHYKDKNEIMEDLFYDALNGFREALVAPFRHEKQIRLNDDILPSTRLLFDHIEKNRNLFMALHDIGTTPTLYERLEKLYRTLFSDDFFVLDNRSYPDIDYSILLSAQIHSLLGIIKYWIDSRLKYSSEYMCDQMMMINLNRPADMAIRKRGDGPLRPLSLSQSHYSV</sequence>
<dbReference type="RefSeq" id="WP_169281722.1">
    <property type="nucleotide sequence ID" value="NZ_CP051680.1"/>
</dbReference>
<dbReference type="Pfam" id="PF00440">
    <property type="entry name" value="TetR_N"/>
    <property type="match status" value="1"/>
</dbReference>
<dbReference type="InterPro" id="IPR050624">
    <property type="entry name" value="HTH-type_Tx_Regulator"/>
</dbReference>
<dbReference type="PANTHER" id="PTHR43479">
    <property type="entry name" value="ACREF/ENVCD OPERON REPRESSOR-RELATED"/>
    <property type="match status" value="1"/>
</dbReference>
<dbReference type="InterPro" id="IPR009057">
    <property type="entry name" value="Homeodomain-like_sf"/>
</dbReference>
<evidence type="ECO:0000256" key="1">
    <source>
        <dbReference type="ARBA" id="ARBA00023125"/>
    </source>
</evidence>
<dbReference type="InterPro" id="IPR039532">
    <property type="entry name" value="TetR_C_Firmicutes"/>
</dbReference>
<dbReference type="Pfam" id="PF14278">
    <property type="entry name" value="TetR_C_8"/>
    <property type="match status" value="1"/>
</dbReference>
<keyword evidence="5" id="KW-1185">Reference proteome</keyword>
<dbReference type="Gene3D" id="1.10.357.10">
    <property type="entry name" value="Tetracycline Repressor, domain 2"/>
    <property type="match status" value="1"/>
</dbReference>
<evidence type="ECO:0000259" key="3">
    <source>
        <dbReference type="PROSITE" id="PS50977"/>
    </source>
</evidence>
<gene>
    <name evidence="4" type="ORF">HH215_21280</name>
</gene>
<dbReference type="KEGG" id="cheb:HH215_21280"/>